<protein>
    <recommendedName>
        <fullName evidence="1">Metallo-beta-lactamase domain-containing protein</fullName>
    </recommendedName>
</protein>
<sequence>MAELLRQLPYELKPGIWWLGICTRGMYNGKPAHGENHQYLIVGSERSLLLDTGFPRMWPELNSQLDIVLGDRALDYIFPSHPELPHSASLIPLAAKYPNAAIIGDVRDYHLFYPVIADRLTQVPAGTEIDLGGGYRFQLLDPVMKDLTTTLWGYEVSQRVLFVVDAFQVPHPDPDFAGSDEVLHKPGHCNMFFEELPDIDVELAAQIFRLVFFEARHVDPAVTFGRFQRLLQSHPADVIASTHGFPIRDPQKALPFFRAINGVATSGNALPVIGVYKAEHAPLGRDRR</sequence>
<dbReference type="SUPFAM" id="SSF56281">
    <property type="entry name" value="Metallo-hydrolase/oxidoreductase"/>
    <property type="match status" value="1"/>
</dbReference>
<evidence type="ECO:0000313" key="2">
    <source>
        <dbReference type="EMBL" id="MBJ7599477.1"/>
    </source>
</evidence>
<evidence type="ECO:0000313" key="3">
    <source>
        <dbReference type="Proteomes" id="UP000612893"/>
    </source>
</evidence>
<organism evidence="2 3">
    <name type="scientific">Candidatus Nephthysia bennettiae</name>
    <dbReference type="NCBI Taxonomy" id="3127016"/>
    <lineage>
        <taxon>Bacteria</taxon>
        <taxon>Bacillati</taxon>
        <taxon>Candidatus Dormiibacterota</taxon>
        <taxon>Candidatus Dormibacteria</taxon>
        <taxon>Candidatus Dormibacterales</taxon>
        <taxon>Candidatus Dormibacteraceae</taxon>
        <taxon>Candidatus Nephthysia</taxon>
    </lineage>
</organism>
<dbReference type="SMART" id="SM00849">
    <property type="entry name" value="Lactamase_B"/>
    <property type="match status" value="1"/>
</dbReference>
<gene>
    <name evidence="2" type="ORF">JF922_15540</name>
</gene>
<dbReference type="Proteomes" id="UP000612893">
    <property type="component" value="Unassembled WGS sequence"/>
</dbReference>
<dbReference type="Gene3D" id="3.60.15.10">
    <property type="entry name" value="Ribonuclease Z/Hydroxyacylglutathione hydrolase-like"/>
    <property type="match status" value="1"/>
</dbReference>
<dbReference type="InterPro" id="IPR036866">
    <property type="entry name" value="RibonucZ/Hydroxyglut_hydro"/>
</dbReference>
<dbReference type="RefSeq" id="WP_338202984.1">
    <property type="nucleotide sequence ID" value="NZ_JAEKNR010000155.1"/>
</dbReference>
<reference evidence="2" key="1">
    <citation type="submission" date="2020-10" db="EMBL/GenBank/DDBJ databases">
        <title>Ca. Dormibacterota MAGs.</title>
        <authorList>
            <person name="Montgomery K."/>
        </authorList>
    </citation>
    <scope>NUCLEOTIDE SEQUENCE [LARGE SCALE GENOMIC DNA]</scope>
    <source>
        <strain evidence="2">SC8812_S17_10</strain>
    </source>
</reference>
<feature type="domain" description="Metallo-beta-lactamase" evidence="1">
    <location>
        <begin position="35"/>
        <end position="207"/>
    </location>
</feature>
<dbReference type="PROSITE" id="PS00514">
    <property type="entry name" value="FIBRINOGEN_C_1"/>
    <property type="match status" value="1"/>
</dbReference>
<evidence type="ECO:0000259" key="1">
    <source>
        <dbReference type="SMART" id="SM00849"/>
    </source>
</evidence>
<name>A0A934K924_9BACT</name>
<dbReference type="AlphaFoldDB" id="A0A934K924"/>
<accession>A0A934K924</accession>
<dbReference type="InterPro" id="IPR001279">
    <property type="entry name" value="Metallo-B-lactamas"/>
</dbReference>
<dbReference type="InterPro" id="IPR020837">
    <property type="entry name" value="Fibrinogen_CS"/>
</dbReference>
<keyword evidence="3" id="KW-1185">Reference proteome</keyword>
<dbReference type="EMBL" id="JAEKNR010000155">
    <property type="protein sequence ID" value="MBJ7599477.1"/>
    <property type="molecule type" value="Genomic_DNA"/>
</dbReference>
<dbReference type="Pfam" id="PF00753">
    <property type="entry name" value="Lactamase_B"/>
    <property type="match status" value="1"/>
</dbReference>
<comment type="caution">
    <text evidence="2">The sequence shown here is derived from an EMBL/GenBank/DDBJ whole genome shotgun (WGS) entry which is preliminary data.</text>
</comment>
<proteinExistence type="predicted"/>